<dbReference type="SUPFAM" id="SSF52091">
    <property type="entry name" value="SpoIIaa-like"/>
    <property type="match status" value="1"/>
</dbReference>
<dbReference type="Gene3D" id="3.30.750.24">
    <property type="entry name" value="STAS domain"/>
    <property type="match status" value="1"/>
</dbReference>
<dbReference type="PANTHER" id="PTHR35849:SF1">
    <property type="entry name" value="INTERMEMBRANE PHOSPHOLIPID TRANSPORT SYSTEM BINDING PROTEIN MLAB"/>
    <property type="match status" value="1"/>
</dbReference>
<dbReference type="InterPro" id="IPR052746">
    <property type="entry name" value="MlaB_ABC_Transporter"/>
</dbReference>
<feature type="domain" description="STAS" evidence="1">
    <location>
        <begin position="12"/>
        <end position="89"/>
    </location>
</feature>
<evidence type="ECO:0000259" key="1">
    <source>
        <dbReference type="PROSITE" id="PS50801"/>
    </source>
</evidence>
<dbReference type="PROSITE" id="PS50801">
    <property type="entry name" value="STAS"/>
    <property type="match status" value="1"/>
</dbReference>
<dbReference type="CDD" id="cd07043">
    <property type="entry name" value="STAS_anti-anti-sigma_factors"/>
    <property type="match status" value="1"/>
</dbReference>
<sequence>MSATACVQGIRLSLNGRLNLDSVPYFTKPGHNPLTDAVTELDLSGLSHCDSAGVALLIQWVAEANAQGRTLTLVAVPDKVKALLELYDIEFLTLAIGREGEGNAEQ</sequence>
<dbReference type="InterPro" id="IPR002645">
    <property type="entry name" value="STAS_dom"/>
</dbReference>
<reference evidence="2 3" key="1">
    <citation type="submission" date="2019-04" db="EMBL/GenBank/DDBJ databases">
        <authorList>
            <person name="Hwang J.C."/>
        </authorList>
    </citation>
    <scope>NUCLEOTIDE SEQUENCE [LARGE SCALE GENOMIC DNA]</scope>
    <source>
        <strain evidence="2 3">IMCC35001</strain>
    </source>
</reference>
<dbReference type="PANTHER" id="PTHR35849">
    <property type="entry name" value="BLR2341 PROTEIN"/>
    <property type="match status" value="1"/>
</dbReference>
<dbReference type="RefSeq" id="WP_136850615.1">
    <property type="nucleotide sequence ID" value="NZ_SWCI01000001.1"/>
</dbReference>
<proteinExistence type="predicted"/>
<dbReference type="Pfam" id="PF13466">
    <property type="entry name" value="STAS_2"/>
    <property type="match status" value="1"/>
</dbReference>
<dbReference type="Proteomes" id="UP000305674">
    <property type="component" value="Unassembled WGS sequence"/>
</dbReference>
<dbReference type="InterPro" id="IPR036513">
    <property type="entry name" value="STAS_dom_sf"/>
</dbReference>
<evidence type="ECO:0000313" key="2">
    <source>
        <dbReference type="EMBL" id="TKB51245.1"/>
    </source>
</evidence>
<dbReference type="AlphaFoldDB" id="A0A4U1BJA5"/>
<gene>
    <name evidence="2" type="ORF">FCL40_01430</name>
</gene>
<keyword evidence="3" id="KW-1185">Reference proteome</keyword>
<dbReference type="EMBL" id="SWCI01000001">
    <property type="protein sequence ID" value="TKB51245.1"/>
    <property type="molecule type" value="Genomic_DNA"/>
</dbReference>
<name>A0A4U1BJA5_9GAMM</name>
<dbReference type="OrthoDB" id="6400701at2"/>
<dbReference type="InterPro" id="IPR058548">
    <property type="entry name" value="MlaB-like_STAS"/>
</dbReference>
<evidence type="ECO:0000313" key="3">
    <source>
        <dbReference type="Proteomes" id="UP000305674"/>
    </source>
</evidence>
<accession>A0A4U1BJA5</accession>
<comment type="caution">
    <text evidence="2">The sequence shown here is derived from an EMBL/GenBank/DDBJ whole genome shotgun (WGS) entry which is preliminary data.</text>
</comment>
<protein>
    <submittedName>
        <fullName evidence="2">STAS domain-containing protein</fullName>
    </submittedName>
</protein>
<organism evidence="2 3">
    <name type="scientific">Ferrimonas sediminicola</name>
    <dbReference type="NCBI Taxonomy" id="2569538"/>
    <lineage>
        <taxon>Bacteria</taxon>
        <taxon>Pseudomonadati</taxon>
        <taxon>Pseudomonadota</taxon>
        <taxon>Gammaproteobacteria</taxon>
        <taxon>Alteromonadales</taxon>
        <taxon>Ferrimonadaceae</taxon>
        <taxon>Ferrimonas</taxon>
    </lineage>
</organism>